<dbReference type="AlphaFoldDB" id="A0A3P3WF43"/>
<dbReference type="RefSeq" id="WP_125018623.1">
    <property type="nucleotide sequence ID" value="NZ_RQVQ01000012.1"/>
</dbReference>
<feature type="chain" id="PRO_5018190563" evidence="1">
    <location>
        <begin position="20"/>
        <end position="382"/>
    </location>
</feature>
<name>A0A3P3WF43_9FLAO</name>
<accession>A0A3P3WF43</accession>
<organism evidence="2 3">
    <name type="scientific">Paenimyroides tangerinum</name>
    <dbReference type="NCBI Taxonomy" id="2488728"/>
    <lineage>
        <taxon>Bacteria</taxon>
        <taxon>Pseudomonadati</taxon>
        <taxon>Bacteroidota</taxon>
        <taxon>Flavobacteriia</taxon>
        <taxon>Flavobacteriales</taxon>
        <taxon>Flavobacteriaceae</taxon>
        <taxon>Paenimyroides</taxon>
    </lineage>
</organism>
<proteinExistence type="predicted"/>
<keyword evidence="3" id="KW-1185">Reference proteome</keyword>
<protein>
    <submittedName>
        <fullName evidence="2">Uncharacterized protein</fullName>
    </submittedName>
</protein>
<gene>
    <name evidence="2" type="ORF">EG240_06675</name>
</gene>
<dbReference type="EMBL" id="RQVQ01000012">
    <property type="protein sequence ID" value="RRJ91183.1"/>
    <property type="molecule type" value="Genomic_DNA"/>
</dbReference>
<evidence type="ECO:0000313" key="3">
    <source>
        <dbReference type="Proteomes" id="UP000275719"/>
    </source>
</evidence>
<feature type="signal peptide" evidence="1">
    <location>
        <begin position="1"/>
        <end position="19"/>
    </location>
</feature>
<comment type="caution">
    <text evidence="2">The sequence shown here is derived from an EMBL/GenBank/DDBJ whole genome shotgun (WGS) entry which is preliminary data.</text>
</comment>
<sequence>MKKYILTSLIVLFCFQSYGQVTETYWKAESVTKVNKTPIKAGILTAYMEMIEEMQLHLSKKDDSLFILYPYEKKMKTKDLISFSNVRYVDEKNELIDSIYDVDIKNDSLKIKFHLGNLKDENCYILTFSPINKQIYFQNVENLKSKKNELFEMLKTVDYSTLDLSTPKPKYFNDNINLNIINPVQLAEMISVNNDGIQTGYMGHSFNIQKKGNLKYTEFYIQRTDKLDFVAAKIGKINFNNIKLIYNEIDKKTDAVILYQMQLKKQEIIYLFESIDSKLSNAEINKENLNNMEITWSDNEKIIKMIIKNFSDDINNSSKILADISNSKEELIIKKELENYILSIQEFKTIITIVSKELAEIAKSDEFKSKLGGMPFTVDYNH</sequence>
<dbReference type="OrthoDB" id="1260000at2"/>
<reference evidence="2 3" key="1">
    <citation type="submission" date="2018-11" db="EMBL/GenBank/DDBJ databases">
        <title>Flavobacterium sp. nov., YIM 102701-2 draft genome.</title>
        <authorList>
            <person name="Li G."/>
            <person name="Jiang Y."/>
        </authorList>
    </citation>
    <scope>NUCLEOTIDE SEQUENCE [LARGE SCALE GENOMIC DNA]</scope>
    <source>
        <strain evidence="2 3">YIM 102701-2</strain>
    </source>
</reference>
<evidence type="ECO:0000313" key="2">
    <source>
        <dbReference type="EMBL" id="RRJ91183.1"/>
    </source>
</evidence>
<keyword evidence="1" id="KW-0732">Signal</keyword>
<evidence type="ECO:0000256" key="1">
    <source>
        <dbReference type="SAM" id="SignalP"/>
    </source>
</evidence>
<dbReference type="Proteomes" id="UP000275719">
    <property type="component" value="Unassembled WGS sequence"/>
</dbReference>